<evidence type="ECO:0000256" key="3">
    <source>
        <dbReference type="ARBA" id="ARBA00022840"/>
    </source>
</evidence>
<dbReference type="SUPFAM" id="SSF55874">
    <property type="entry name" value="ATPase domain of HSP90 chaperone/DNA topoisomerase II/histidine kinase"/>
    <property type="match status" value="1"/>
</dbReference>
<dbReference type="PRINTS" id="PR00775">
    <property type="entry name" value="HEATSHOCK90"/>
</dbReference>
<dbReference type="Pfam" id="PF13589">
    <property type="entry name" value="HATPase_c_3"/>
    <property type="match status" value="1"/>
</dbReference>
<sequence length="832" mass="97163">MDKNITELNFFKELARRNSHLVHTFEEVYEESATILNNRIPVVFATYTLHNIQHSNRIMDIMYEFINDITKISDLEIIVLCYSALLHDIGMAVWDTELDQIRQDKYVSSKGNYSAYLKYYENEGVAIQEFVRNIHAERSSKYIKDHLSDKLHLPNQPTNNFTEEVALICQSHTESIDWITKKLSNHIVKGDYNFNPQYCASLLRMADILDIDTQRTPYKLYELINPKSISDEEWRQHFVISNNNKIEIDIKTNNKKIVFYGTCDNPSIHRKVLSYIDWVQLELSDCIKLTEKMDLTYNINFNPIIENNITPKGYTFSDHKMALNFKAISNLLMGKNIYGSEHLGLREIVQNAIDACEVRAEEERNRATFGDDYYIATIKIIINKKENTVTIKDNGTGMTIDTIKNHFLSIGSSYYSSKNFKLKGYSYQPIGNYGIGFLSCFMLSPTVRLSTRYYLSNDRYDVDLEHSSEYTSISEREDISFSGTEIVLNYSTFMEAFDNSIEEVSIFLKTYFITDNLNIKLIDLDHSQIYNIENNLTIDHNLGKDEYIIDISRYLDNVTGHIIVAIKSNFIKYSSDAFQNDTYIYDSESDKFIKLDESVDLKDFIFNGKLAYLEVPIISSSYKYDYEQALDYYDGDGEKALRRIKEGVKLINILMNEKQIKEVKTGFMSSNSLVFNDLHYEKFQELGQCSNCEVIIEKKFIPVFHIPNIPEVFIYNRRVEIPELFSFRPSRNSEIFLRKVYISKHSYRIPFEMPLFKLISLKINVIDKRVLPDVSRNNLNESIIEDFNYTLSKAIYLGVLHNSNFTIDQKNLLESFIQLHFSKRSFLEKQDN</sequence>
<dbReference type="Proteomes" id="UP000606008">
    <property type="component" value="Unassembled WGS sequence"/>
</dbReference>
<keyword evidence="3" id="KW-0067">ATP-binding</keyword>
<organism evidence="6 7">
    <name type="scientific">Fibrivirga algicola</name>
    <dbReference type="NCBI Taxonomy" id="2950420"/>
    <lineage>
        <taxon>Bacteria</taxon>
        <taxon>Pseudomonadati</taxon>
        <taxon>Bacteroidota</taxon>
        <taxon>Cytophagia</taxon>
        <taxon>Cytophagales</taxon>
        <taxon>Spirosomataceae</taxon>
        <taxon>Fibrivirga</taxon>
    </lineage>
</organism>
<accession>A0ABX0Q9T2</accession>
<dbReference type="InterPro" id="IPR020575">
    <property type="entry name" value="Hsp90_N"/>
</dbReference>
<dbReference type="InterPro" id="IPR056471">
    <property type="entry name" value="HD-CE"/>
</dbReference>
<keyword evidence="4" id="KW-0143">Chaperone</keyword>
<feature type="domain" description="HD-CE" evidence="5">
    <location>
        <begin position="44"/>
        <end position="284"/>
    </location>
</feature>
<evidence type="ECO:0000313" key="7">
    <source>
        <dbReference type="Proteomes" id="UP000606008"/>
    </source>
</evidence>
<dbReference type="PANTHER" id="PTHR11528">
    <property type="entry name" value="HEAT SHOCK PROTEIN 90 FAMILY MEMBER"/>
    <property type="match status" value="1"/>
</dbReference>
<name>A0ABX0Q9T2_9BACT</name>
<keyword evidence="7" id="KW-1185">Reference proteome</keyword>
<keyword evidence="2" id="KW-0547">Nucleotide-binding</keyword>
<dbReference type="Pfam" id="PF24391">
    <property type="entry name" value="HD-CE"/>
    <property type="match status" value="1"/>
</dbReference>
<dbReference type="EMBL" id="WAEL01000001">
    <property type="protein sequence ID" value="NID08935.1"/>
    <property type="molecule type" value="Genomic_DNA"/>
</dbReference>
<proteinExistence type="inferred from homology"/>
<reference evidence="6" key="1">
    <citation type="submission" date="2024-05" db="EMBL/GenBank/DDBJ databases">
        <authorList>
            <person name="Jung D.-H."/>
        </authorList>
    </citation>
    <scope>NUCLEOTIDE SEQUENCE</scope>
    <source>
        <strain evidence="6">JA-25</strain>
    </source>
</reference>
<evidence type="ECO:0000256" key="1">
    <source>
        <dbReference type="ARBA" id="ARBA00008239"/>
    </source>
</evidence>
<dbReference type="InterPro" id="IPR001404">
    <property type="entry name" value="Hsp90_fam"/>
</dbReference>
<evidence type="ECO:0000259" key="5">
    <source>
        <dbReference type="Pfam" id="PF24391"/>
    </source>
</evidence>
<comment type="similarity">
    <text evidence="1">Belongs to the heat shock protein 90 family.</text>
</comment>
<dbReference type="InterPro" id="IPR036890">
    <property type="entry name" value="HATPase_C_sf"/>
</dbReference>
<evidence type="ECO:0000256" key="4">
    <source>
        <dbReference type="ARBA" id="ARBA00023186"/>
    </source>
</evidence>
<dbReference type="Gene3D" id="3.30.565.10">
    <property type="entry name" value="Histidine kinase-like ATPase, C-terminal domain"/>
    <property type="match status" value="1"/>
</dbReference>
<dbReference type="Gene3D" id="1.10.3210.10">
    <property type="entry name" value="Hypothetical protein af1432"/>
    <property type="match status" value="1"/>
</dbReference>
<dbReference type="RefSeq" id="WP_166690719.1">
    <property type="nucleotide sequence ID" value="NZ_WAEL01000001.1"/>
</dbReference>
<comment type="caution">
    <text evidence="6">The sequence shown here is derived from an EMBL/GenBank/DDBJ whole genome shotgun (WGS) entry which is preliminary data.</text>
</comment>
<evidence type="ECO:0000256" key="2">
    <source>
        <dbReference type="ARBA" id="ARBA00022741"/>
    </source>
</evidence>
<dbReference type="SUPFAM" id="SSF109604">
    <property type="entry name" value="HD-domain/PDEase-like"/>
    <property type="match status" value="1"/>
</dbReference>
<protein>
    <recommendedName>
        <fullName evidence="5">HD-CE domain-containing protein</fullName>
    </recommendedName>
</protein>
<gene>
    <name evidence="6" type="ORF">F7231_02015</name>
</gene>
<evidence type="ECO:0000313" key="6">
    <source>
        <dbReference type="EMBL" id="NID08935.1"/>
    </source>
</evidence>